<sequence length="68" mass="7833">MVSKGWHNLDICRQPDNSHHVVVPVNGEMDRRRSVLANFPEQQQAIQNISVIVCSRHTKKDMLDVKIL</sequence>
<reference evidence="2" key="1">
    <citation type="journal article" date="2010" name="Science">
        <title>Signatures of adaptation to obligate biotrophy in the Hyaloperonospora arabidopsidis genome.</title>
        <authorList>
            <person name="Baxter L."/>
            <person name="Tripathy S."/>
            <person name="Ishaque N."/>
            <person name="Boot N."/>
            <person name="Cabral A."/>
            <person name="Kemen E."/>
            <person name="Thines M."/>
            <person name="Ah-Fong A."/>
            <person name="Anderson R."/>
            <person name="Badejoko W."/>
            <person name="Bittner-Eddy P."/>
            <person name="Boore J.L."/>
            <person name="Chibucos M.C."/>
            <person name="Coates M."/>
            <person name="Dehal P."/>
            <person name="Delehaunty K."/>
            <person name="Dong S."/>
            <person name="Downton P."/>
            <person name="Dumas B."/>
            <person name="Fabro G."/>
            <person name="Fronick C."/>
            <person name="Fuerstenberg S.I."/>
            <person name="Fulton L."/>
            <person name="Gaulin E."/>
            <person name="Govers F."/>
            <person name="Hughes L."/>
            <person name="Humphray S."/>
            <person name="Jiang R.H."/>
            <person name="Judelson H."/>
            <person name="Kamoun S."/>
            <person name="Kyung K."/>
            <person name="Meijer H."/>
            <person name="Minx P."/>
            <person name="Morris P."/>
            <person name="Nelson J."/>
            <person name="Phuntumart V."/>
            <person name="Qutob D."/>
            <person name="Rehmany A."/>
            <person name="Rougon-Cardoso A."/>
            <person name="Ryden P."/>
            <person name="Torto-Alalibo T."/>
            <person name="Studholme D."/>
            <person name="Wang Y."/>
            <person name="Win J."/>
            <person name="Wood J."/>
            <person name="Clifton S.W."/>
            <person name="Rogers J."/>
            <person name="Van den Ackerveken G."/>
            <person name="Jones J.D."/>
            <person name="McDowell J.M."/>
            <person name="Beynon J."/>
            <person name="Tyler B.M."/>
        </authorList>
    </citation>
    <scope>NUCLEOTIDE SEQUENCE [LARGE SCALE GENOMIC DNA]</scope>
    <source>
        <strain evidence="2">Emoy2</strain>
    </source>
</reference>
<dbReference type="EMBL" id="JH598349">
    <property type="status" value="NOT_ANNOTATED_CDS"/>
    <property type="molecule type" value="Genomic_DNA"/>
</dbReference>
<dbReference type="EnsemblProtists" id="HpaT806841">
    <property type="protein sequence ID" value="HpaP806841"/>
    <property type="gene ID" value="HpaG806841"/>
</dbReference>
<evidence type="ECO:0000313" key="1">
    <source>
        <dbReference type="EnsemblProtists" id="HpaP806841"/>
    </source>
</evidence>
<organism evidence="1 2">
    <name type="scientific">Hyaloperonospora arabidopsidis (strain Emoy2)</name>
    <name type="common">Downy mildew agent</name>
    <name type="synonym">Peronospora arabidopsidis</name>
    <dbReference type="NCBI Taxonomy" id="559515"/>
    <lineage>
        <taxon>Eukaryota</taxon>
        <taxon>Sar</taxon>
        <taxon>Stramenopiles</taxon>
        <taxon>Oomycota</taxon>
        <taxon>Peronosporomycetes</taxon>
        <taxon>Peronosporales</taxon>
        <taxon>Peronosporaceae</taxon>
        <taxon>Hyaloperonospora</taxon>
    </lineage>
</organism>
<dbReference type="HOGENOM" id="CLU_2799437_0_0_1"/>
<dbReference type="AlphaFoldDB" id="M4BKA8"/>
<dbReference type="VEuPathDB" id="FungiDB:HpaG806841"/>
<dbReference type="Proteomes" id="UP000011713">
    <property type="component" value="Unassembled WGS sequence"/>
</dbReference>
<reference evidence="1" key="2">
    <citation type="submission" date="2015-06" db="UniProtKB">
        <authorList>
            <consortium name="EnsemblProtists"/>
        </authorList>
    </citation>
    <scope>IDENTIFICATION</scope>
    <source>
        <strain evidence="1">Emoy2</strain>
    </source>
</reference>
<evidence type="ECO:0000313" key="2">
    <source>
        <dbReference type="Proteomes" id="UP000011713"/>
    </source>
</evidence>
<keyword evidence="2" id="KW-1185">Reference proteome</keyword>
<proteinExistence type="predicted"/>
<protein>
    <submittedName>
        <fullName evidence="1">Uncharacterized protein</fullName>
    </submittedName>
</protein>
<accession>M4BKA8</accession>
<dbReference type="InParanoid" id="M4BKA8"/>
<name>M4BKA8_HYAAE</name>